<dbReference type="HOGENOM" id="CLU_1979530_0_0_10"/>
<name>D7NAU8_9BACT</name>
<evidence type="ECO:0000313" key="1">
    <source>
        <dbReference type="EMBL" id="EFI49403.1"/>
    </source>
</evidence>
<dbReference type="Proteomes" id="UP000003805">
    <property type="component" value="Miscellaneous, Scaffold supercont1.1"/>
</dbReference>
<sequence>MQQLYQQILKQHDEQVKADIDTCITKLKTPIDDEIMHAVLKGFLYLYYKYGRRQILQQDMDAQSQLMLTADYDEDKLGTILKELNLYRFVSGLETVMEKKSQLTEGFMPIPATNGRLTKHINSATL</sequence>
<dbReference type="EMBL" id="GL349564">
    <property type="protein sequence ID" value="EFI49403.1"/>
    <property type="molecule type" value="Genomic_DNA"/>
</dbReference>
<gene>
    <name evidence="1" type="ORF">HMPREF0665_00117</name>
</gene>
<proteinExistence type="predicted"/>
<protein>
    <submittedName>
        <fullName evidence="1">Uncharacterized protein</fullName>
    </submittedName>
</protein>
<evidence type="ECO:0000313" key="2">
    <source>
        <dbReference type="Proteomes" id="UP000003805"/>
    </source>
</evidence>
<accession>D7NAU8</accession>
<keyword evidence="2" id="KW-1185">Reference proteome</keyword>
<reference evidence="1" key="1">
    <citation type="submission" date="2010-02" db="EMBL/GenBank/DDBJ databases">
        <title>The Genome Sequence of Prevotella oris strain C735.</title>
        <authorList>
            <consortium name="The Broad Institute Genome Sequencing Platform"/>
            <person name="Ward D."/>
            <person name="Feldgarden M."/>
            <person name="Earl A."/>
            <person name="Young S.K."/>
            <person name="Zeng Q."/>
            <person name="Koehrsen M."/>
            <person name="Alvarado L."/>
            <person name="Berlin A."/>
            <person name="Bochicchio J."/>
            <person name="Borenstein D."/>
            <person name="Chapman S.B."/>
            <person name="Chen Z."/>
            <person name="Engels R."/>
            <person name="Freedman E."/>
            <person name="Gellesch M."/>
            <person name="Goldberg J."/>
            <person name="Griggs A."/>
            <person name="Gujja S."/>
            <person name="Heilman E."/>
            <person name="Heiman D."/>
            <person name="Hepburn T."/>
            <person name="Howarth C."/>
            <person name="Jen D."/>
            <person name="Larson L."/>
            <person name="Mehta T."/>
            <person name="Park D."/>
            <person name="Pearson M."/>
            <person name="Roberts A."/>
            <person name="Saif S."/>
            <person name="Shea T."/>
            <person name="Shenoy N."/>
            <person name="Sisk P."/>
            <person name="Stolte C."/>
            <person name="Sykes S."/>
            <person name="Thomson T."/>
            <person name="Walk T."/>
            <person name="White J."/>
            <person name="Yandava C."/>
            <person name="Sibley C.D."/>
            <person name="Field T.R."/>
            <person name="Grinwis M."/>
            <person name="Eshaghurshan C.S."/>
            <person name="Surette M.G."/>
            <person name="Haas B."/>
            <person name="Nusbaum C."/>
            <person name="Birren B."/>
        </authorList>
    </citation>
    <scope>NUCLEOTIDE SEQUENCE [LARGE SCALE GENOMIC DNA]</scope>
    <source>
        <strain evidence="1">C735</strain>
    </source>
</reference>
<organism evidence="1 2">
    <name type="scientific">Segatella oris C735</name>
    <dbReference type="NCBI Taxonomy" id="563008"/>
    <lineage>
        <taxon>Bacteria</taxon>
        <taxon>Pseudomonadati</taxon>
        <taxon>Bacteroidota</taxon>
        <taxon>Bacteroidia</taxon>
        <taxon>Bacteroidales</taxon>
        <taxon>Prevotellaceae</taxon>
        <taxon>Segatella</taxon>
    </lineage>
</organism>
<dbReference type="AlphaFoldDB" id="D7NAU8"/>